<dbReference type="Pfam" id="PF12422">
    <property type="entry name" value="Condensin2nSMC"/>
    <property type="match status" value="1"/>
</dbReference>
<dbReference type="InterPro" id="IPR016024">
    <property type="entry name" value="ARM-type_fold"/>
</dbReference>
<dbReference type="InterPro" id="IPR011989">
    <property type="entry name" value="ARM-like"/>
</dbReference>
<feature type="region of interest" description="Disordered" evidence="1">
    <location>
        <begin position="1265"/>
        <end position="1299"/>
    </location>
</feature>
<feature type="region of interest" description="Disordered" evidence="1">
    <location>
        <begin position="1124"/>
        <end position="1157"/>
    </location>
</feature>
<dbReference type="PANTHER" id="PTHR16199">
    <property type="entry name" value="CONDENSIN-2 COMPLEX SUBUNIT G2"/>
    <property type="match status" value="1"/>
</dbReference>
<evidence type="ECO:0000313" key="2">
    <source>
        <dbReference type="EMBL" id="KAI5083225.1"/>
    </source>
</evidence>
<feature type="compositionally biased region" description="Basic and acidic residues" evidence="1">
    <location>
        <begin position="1141"/>
        <end position="1150"/>
    </location>
</feature>
<reference evidence="2" key="1">
    <citation type="submission" date="2021-01" db="EMBL/GenBank/DDBJ databases">
        <title>Adiantum capillus-veneris genome.</title>
        <authorList>
            <person name="Fang Y."/>
            <person name="Liao Q."/>
        </authorList>
    </citation>
    <scope>NUCLEOTIDE SEQUENCE</scope>
    <source>
        <strain evidence="2">H3</strain>
        <tissue evidence="2">Leaf</tissue>
    </source>
</reference>
<dbReference type="OrthoDB" id="10062843at2759"/>
<accession>A0A9D4VBX7</accession>
<evidence type="ECO:0000313" key="3">
    <source>
        <dbReference type="Proteomes" id="UP000886520"/>
    </source>
</evidence>
<comment type="caution">
    <text evidence="2">The sequence shown here is derived from an EMBL/GenBank/DDBJ whole genome shotgun (WGS) entry which is preliminary data.</text>
</comment>
<dbReference type="SUPFAM" id="SSF48371">
    <property type="entry name" value="ARM repeat"/>
    <property type="match status" value="1"/>
</dbReference>
<dbReference type="EMBL" id="JABFUD020000002">
    <property type="protein sequence ID" value="KAI5083225.1"/>
    <property type="molecule type" value="Genomic_DNA"/>
</dbReference>
<feature type="region of interest" description="Disordered" evidence="1">
    <location>
        <begin position="79"/>
        <end position="106"/>
    </location>
</feature>
<name>A0A9D4VBX7_ADICA</name>
<dbReference type="GO" id="GO:0000070">
    <property type="term" value="P:mitotic sister chromatid segregation"/>
    <property type="evidence" value="ECO:0007669"/>
    <property type="project" value="TreeGrafter"/>
</dbReference>
<evidence type="ECO:0008006" key="4">
    <source>
        <dbReference type="Google" id="ProtNLM"/>
    </source>
</evidence>
<dbReference type="GO" id="GO:0005634">
    <property type="term" value="C:nucleus"/>
    <property type="evidence" value="ECO:0007669"/>
    <property type="project" value="InterPro"/>
</dbReference>
<protein>
    <recommendedName>
        <fullName evidence="4">Condensin-2 complex subunit G2</fullName>
    </recommendedName>
</protein>
<evidence type="ECO:0000256" key="1">
    <source>
        <dbReference type="SAM" id="MobiDB-lite"/>
    </source>
</evidence>
<organism evidence="2 3">
    <name type="scientific">Adiantum capillus-veneris</name>
    <name type="common">Maidenhair fern</name>
    <dbReference type="NCBI Taxonomy" id="13818"/>
    <lineage>
        <taxon>Eukaryota</taxon>
        <taxon>Viridiplantae</taxon>
        <taxon>Streptophyta</taxon>
        <taxon>Embryophyta</taxon>
        <taxon>Tracheophyta</taxon>
        <taxon>Polypodiopsida</taxon>
        <taxon>Polypodiidae</taxon>
        <taxon>Polypodiales</taxon>
        <taxon>Pteridineae</taxon>
        <taxon>Pteridaceae</taxon>
        <taxon>Vittarioideae</taxon>
        <taxon>Adiantum</taxon>
    </lineage>
</organism>
<dbReference type="GO" id="GO:0000796">
    <property type="term" value="C:condensin complex"/>
    <property type="evidence" value="ECO:0007669"/>
    <property type="project" value="TreeGrafter"/>
</dbReference>
<dbReference type="PANTHER" id="PTHR16199:SF4">
    <property type="entry name" value="CONDENSIN-2 COMPLEX SUBUNIT G2"/>
    <property type="match status" value="1"/>
</dbReference>
<proteinExistence type="predicted"/>
<sequence>MEEIFLAALDSSPDELLFLIVKNQTRPNKAALKSAIHRSSKKQAASLCSALARFANVQVLAFQNLGNSQFEHVDCFKTPSPKHKRRKRACSSPAAGAKGRGQDSGNSGRRVFVMASLKACAMIAQFGLSHPLKAFQPCDLFPTVQTLHDQLVFFEDDLELQDIIATLCENWWKDNLPGRESLIAQSLPFLLSKSLEVGRKVNVHRVYGMREAFVLFDFVDETIEDLKHLLMRCMLTPAYLRSPDGWRFISFLFNINVQLTKELIVMVRSQIPFGRKSILEAYGDIIFRAWRTASGPCLQEIEDSCVQGLIEGAVYASSKTLASSIRKVLAAFTCQRAQDGVETLLFTLQEPILFRSLQVANSNVRRNALLLLIDMFPLENPNASKEENDLLLEKQLFFMEKLLTDSCPDVRVTAVEGVCRVLRLFWEVVPSGLTVKLLSKIVDEVAHDYSSSSVRCAVLQGVTYLLENPASHDLLKVILPRLAPLLSDCNLSVRIEMADMLLALKGIRAISFLKVTSLELLLSALESDKPAVARRLTKLLIPSYFPSKVPVLEACNRCVALIKRSPKAGVRFCEWASAEGVTQSSLLELVRVLVDLLTSPDGTSPHGLEAEAQESIFAVLNQLCHTLANQKELKMLLGEILTSKKLRALLSGAATSSSRTSIVQMVSIINPTDVPELFEYCSQIITNFSKATLSSINCNEARSVHSLMLAWGGFDDLVKTLVELLAQVSEGNEGLGTTFVSAKSGKKKKSDSKSPWTKSMKKKVTLGKPKKGVEVPRPLDNLQSALGAAWHLENLVEVDETRQELLAHESLPTLVSGLRNAVHFVLHSSMEIPVSDFLKGSPIRAYATLAVHKMLKENAGQKTGNAKERQMEQNNSILQVSKELIEWTESLRNIPQPTTPMFQMKKRAKRSRNCQAQRREALTDISNNTPCGASTKNSSEAEVFVSRVNLLNTSLESLLYFVSLKLVKDGALLGACLEYPMKWMEWIMSWLRKWEVVEASSKVLGFKAKDILPYIKTCVSHCGKMLYLTLRNNTEEALKFADLANSLLKFLVFSESIFGSKGSMSLLAALNPWFPDLLISISSLTVALISSEEKADASCLCFNDLVCLGQKSLKPWVASLVASASETSNQEENEPGSPMAEDEHPGQEDRQEPEEYLQPASKVDQKLAFSREILGRIGKLLQRGDRLVLEGISSLFLWHAAASLNTEDYSAAVGALRIVCQRFLGCRLPKKGGPKTFISEPFVAAFKEMDKQPLWMLTMSAAGHNSEGDTSAPGMLSPFDTSAPGMKQEQCWQRDLNQK</sequence>
<gene>
    <name evidence="2" type="ORF">GOP47_0002968</name>
</gene>
<dbReference type="InterPro" id="IPR024741">
    <property type="entry name" value="Condensin2_G2"/>
</dbReference>
<dbReference type="Gene3D" id="1.25.10.10">
    <property type="entry name" value="Leucine-rich Repeat Variant"/>
    <property type="match status" value="1"/>
</dbReference>
<feature type="region of interest" description="Disordered" evidence="1">
    <location>
        <begin position="740"/>
        <end position="763"/>
    </location>
</feature>
<keyword evidence="3" id="KW-1185">Reference proteome</keyword>
<feature type="compositionally biased region" description="Basic residues" evidence="1">
    <location>
        <begin position="80"/>
        <end position="89"/>
    </location>
</feature>
<dbReference type="Proteomes" id="UP000886520">
    <property type="component" value="Chromosome 3"/>
</dbReference>